<evidence type="ECO:0000313" key="1">
    <source>
        <dbReference type="EMBL" id="PON40117.1"/>
    </source>
</evidence>
<comment type="caution">
    <text evidence="1">The sequence shown here is derived from an EMBL/GenBank/DDBJ whole genome shotgun (WGS) entry which is preliminary data.</text>
</comment>
<accession>A0A2P5AU95</accession>
<dbReference type="AlphaFoldDB" id="A0A2P5AU95"/>
<gene>
    <name evidence="1" type="ORF">PanWU01x14_299690</name>
</gene>
<dbReference type="EMBL" id="JXTB01000446">
    <property type="protein sequence ID" value="PON40117.1"/>
    <property type="molecule type" value="Genomic_DNA"/>
</dbReference>
<evidence type="ECO:0000313" key="2">
    <source>
        <dbReference type="Proteomes" id="UP000237105"/>
    </source>
</evidence>
<protein>
    <submittedName>
        <fullName evidence="1">Uncharacterized protein</fullName>
    </submittedName>
</protein>
<organism evidence="1 2">
    <name type="scientific">Parasponia andersonii</name>
    <name type="common">Sponia andersonii</name>
    <dbReference type="NCBI Taxonomy" id="3476"/>
    <lineage>
        <taxon>Eukaryota</taxon>
        <taxon>Viridiplantae</taxon>
        <taxon>Streptophyta</taxon>
        <taxon>Embryophyta</taxon>
        <taxon>Tracheophyta</taxon>
        <taxon>Spermatophyta</taxon>
        <taxon>Magnoliopsida</taxon>
        <taxon>eudicotyledons</taxon>
        <taxon>Gunneridae</taxon>
        <taxon>Pentapetalae</taxon>
        <taxon>rosids</taxon>
        <taxon>fabids</taxon>
        <taxon>Rosales</taxon>
        <taxon>Cannabaceae</taxon>
        <taxon>Parasponia</taxon>
    </lineage>
</organism>
<reference evidence="2" key="1">
    <citation type="submission" date="2016-06" db="EMBL/GenBank/DDBJ databases">
        <title>Parallel loss of symbiosis genes in relatives of nitrogen-fixing non-legume Parasponia.</title>
        <authorList>
            <person name="Van Velzen R."/>
            <person name="Holmer R."/>
            <person name="Bu F."/>
            <person name="Rutten L."/>
            <person name="Van Zeijl A."/>
            <person name="Liu W."/>
            <person name="Santuari L."/>
            <person name="Cao Q."/>
            <person name="Sharma T."/>
            <person name="Shen D."/>
            <person name="Roswanjaya Y."/>
            <person name="Wardhani T."/>
            <person name="Kalhor M.S."/>
            <person name="Jansen J."/>
            <person name="Van den Hoogen J."/>
            <person name="Gungor B."/>
            <person name="Hartog M."/>
            <person name="Hontelez J."/>
            <person name="Verver J."/>
            <person name="Yang W.-C."/>
            <person name="Schijlen E."/>
            <person name="Repin R."/>
            <person name="Schilthuizen M."/>
            <person name="Schranz E."/>
            <person name="Heidstra R."/>
            <person name="Miyata K."/>
            <person name="Fedorova E."/>
            <person name="Kohlen W."/>
            <person name="Bisseling T."/>
            <person name="Smit S."/>
            <person name="Geurts R."/>
        </authorList>
    </citation>
    <scope>NUCLEOTIDE SEQUENCE [LARGE SCALE GENOMIC DNA]</scope>
    <source>
        <strain evidence="2">cv. WU1-14</strain>
    </source>
</reference>
<dbReference type="Proteomes" id="UP000237105">
    <property type="component" value="Unassembled WGS sequence"/>
</dbReference>
<keyword evidence="2" id="KW-1185">Reference proteome</keyword>
<name>A0A2P5AU95_PARAD</name>
<proteinExistence type="predicted"/>
<sequence length="140" mass="15295">MSRRLPSILLTRQTTQAKCSFVADLVDGHDSASVCVFISVGRPKSAGERGNDRCITGLFNSLINTRAAVLIVVVPNSDSFDLVDGHDSASVCVFISVGRPKSAGERGNDRWYKGKDISVIAEYIIIELVLDFNKHNYYGT</sequence>